<dbReference type="Proteomes" id="UP001165269">
    <property type="component" value="Unassembled WGS sequence"/>
</dbReference>
<sequence>MIIDAHGHVTAPDSLYVWKSGLLSHRGSHGVRPPSVSDDQLREAWHAPNPSFGHVSHMDHLDEAGIDIQLISPRPYQMMHSEQPARIVTAFTEAVNDVIHQSVQLFPDRLRGIAGLPQTPDTDVAAWTKELRRTVTELGFVGALLNPDPYEGTRTPPALGDRYWYPLYEALCELDVPAVIHSAGCKPPTREPYSLHFIQEETVAVWSLLSSSVLTDFPDLKIVVSHGGGAIPYQVGRFQPDVVRSGGVPYIDRLRRLWFDTCLYTQDAIELLIRTVGVDRCLFGTEKPGTGSQINPATGGWFDDIHTLVDGIEWLSDGDRQALYEKNAVSLFRI</sequence>
<evidence type="ECO:0000313" key="4">
    <source>
        <dbReference type="Proteomes" id="UP001165269"/>
    </source>
</evidence>
<dbReference type="PANTHER" id="PTHR21240:SF28">
    <property type="entry name" value="ISO-OROTATE DECARBOXYLASE (EUROFUNG)"/>
    <property type="match status" value="1"/>
</dbReference>
<name>A0ABS9Y8B2_9ACTN</name>
<dbReference type="Gene3D" id="3.20.20.140">
    <property type="entry name" value="Metal-dependent hydrolases"/>
    <property type="match status" value="1"/>
</dbReference>
<dbReference type="InterPro" id="IPR032465">
    <property type="entry name" value="ACMSD"/>
</dbReference>
<evidence type="ECO:0000313" key="3">
    <source>
        <dbReference type="EMBL" id="MCI3273474.1"/>
    </source>
</evidence>
<evidence type="ECO:0000259" key="2">
    <source>
        <dbReference type="Pfam" id="PF04909"/>
    </source>
</evidence>
<dbReference type="EMBL" id="JALDAY010000006">
    <property type="protein sequence ID" value="MCI3273474.1"/>
    <property type="molecule type" value="Genomic_DNA"/>
</dbReference>
<comment type="caution">
    <text evidence="3">The sequence shown here is derived from an EMBL/GenBank/DDBJ whole genome shotgun (WGS) entry which is preliminary data.</text>
</comment>
<keyword evidence="4" id="KW-1185">Reference proteome</keyword>
<dbReference type="Pfam" id="PF04909">
    <property type="entry name" value="Amidohydro_2"/>
    <property type="match status" value="1"/>
</dbReference>
<evidence type="ECO:0000256" key="1">
    <source>
        <dbReference type="ARBA" id="ARBA00023239"/>
    </source>
</evidence>
<organism evidence="3 4">
    <name type="scientific">Streptomyces cylindrosporus</name>
    <dbReference type="NCBI Taxonomy" id="2927583"/>
    <lineage>
        <taxon>Bacteria</taxon>
        <taxon>Bacillati</taxon>
        <taxon>Actinomycetota</taxon>
        <taxon>Actinomycetes</taxon>
        <taxon>Kitasatosporales</taxon>
        <taxon>Streptomycetaceae</taxon>
        <taxon>Streptomyces</taxon>
    </lineage>
</organism>
<protein>
    <submittedName>
        <fullName evidence="3">Amidohydrolase</fullName>
    </submittedName>
</protein>
<feature type="domain" description="Amidohydrolase-related" evidence="2">
    <location>
        <begin position="3"/>
        <end position="334"/>
    </location>
</feature>
<dbReference type="PANTHER" id="PTHR21240">
    <property type="entry name" value="2-AMINO-3-CARBOXYLMUCONATE-6-SEMIALDEHYDE DECARBOXYLASE"/>
    <property type="match status" value="1"/>
</dbReference>
<dbReference type="SUPFAM" id="SSF51556">
    <property type="entry name" value="Metallo-dependent hydrolases"/>
    <property type="match status" value="1"/>
</dbReference>
<keyword evidence="1" id="KW-0456">Lyase</keyword>
<accession>A0ABS9Y8B2</accession>
<proteinExistence type="predicted"/>
<dbReference type="RefSeq" id="WP_242766734.1">
    <property type="nucleotide sequence ID" value="NZ_JALDAY010000006.1"/>
</dbReference>
<dbReference type="InterPro" id="IPR032466">
    <property type="entry name" value="Metal_Hydrolase"/>
</dbReference>
<gene>
    <name evidence="3" type="ORF">MQP27_20460</name>
</gene>
<dbReference type="InterPro" id="IPR006680">
    <property type="entry name" value="Amidohydro-rel"/>
</dbReference>
<reference evidence="3" key="1">
    <citation type="submission" date="2022-03" db="EMBL/GenBank/DDBJ databases">
        <title>Streptomyces 7R015 and 7R016 isolated from Barleria lupulina in Thailand.</title>
        <authorList>
            <person name="Kanchanasin P."/>
            <person name="Phongsopitanun W."/>
            <person name="Tanasupawat S."/>
        </authorList>
    </citation>
    <scope>NUCLEOTIDE SEQUENCE</scope>
    <source>
        <strain evidence="3">7R015</strain>
    </source>
</reference>